<dbReference type="InterPro" id="IPR009210">
    <property type="entry name" value="ASCC1"/>
</dbReference>
<feature type="region of interest" description="Disordered" evidence="1">
    <location>
        <begin position="132"/>
        <end position="155"/>
    </location>
</feature>
<comment type="caution">
    <text evidence="3">The sequence shown here is derived from an EMBL/GenBank/DDBJ whole genome shotgun (WGS) entry which is preliminary data.</text>
</comment>
<feature type="compositionally biased region" description="Polar residues" evidence="1">
    <location>
        <begin position="213"/>
        <end position="226"/>
    </location>
</feature>
<feature type="domain" description="A-kinase anchor protein 7-like phosphoesterase" evidence="2">
    <location>
        <begin position="26"/>
        <end position="332"/>
    </location>
</feature>
<protein>
    <recommendedName>
        <fullName evidence="2">A-kinase anchor protein 7-like phosphoesterase domain-containing protein</fullName>
    </recommendedName>
</protein>
<dbReference type="GO" id="GO:0006355">
    <property type="term" value="P:regulation of DNA-templated transcription"/>
    <property type="evidence" value="ECO:0007669"/>
    <property type="project" value="TreeGrafter"/>
</dbReference>
<gene>
    <name evidence="3" type="ORF">PENSTE_c009G08009</name>
</gene>
<organism evidence="3 4">
    <name type="scientific">Penicillium steckii</name>
    <dbReference type="NCBI Taxonomy" id="303698"/>
    <lineage>
        <taxon>Eukaryota</taxon>
        <taxon>Fungi</taxon>
        <taxon>Dikarya</taxon>
        <taxon>Ascomycota</taxon>
        <taxon>Pezizomycotina</taxon>
        <taxon>Eurotiomycetes</taxon>
        <taxon>Eurotiomycetidae</taxon>
        <taxon>Eurotiales</taxon>
        <taxon>Aspergillaceae</taxon>
        <taxon>Penicillium</taxon>
    </lineage>
</organism>
<dbReference type="OrthoDB" id="277832at2759"/>
<sequence>MATNRNSSGSKPQPRNPRPEKRPPLTHFLCLPLVNETSLPHLEASLTTFKEDYPPIPLADLPRNRDSKDQQKRSRPLIPHGAVRPLGTLHLTLGVMSLPSKEKLDEAISFLHSIDLPALMSEADRVAGVLRKNQSSSKQNDQVNTPSEPCPQSLTRSDSFMISLESLHALPRAKSATVLHASPVDPTGRLYPFCIMLRDKFIEAGFILAEGAKNSNPKNKQTSLPNSEAAPFGSKAEDAGLPIQSNLSQTQVESNMTNPVIKEELNPDPYAAALARIPKPRPLLLHTTLVNTIYVRGRPKPKGGDRSKQKGGPKRIEFDARDILDHYSDYYIDESRKTRRSINSIPHVPKTAGSVAQFPFIWANRIPIDSVCICEMGAKKLQLDDASMADPASVLWNARLGEKYTVVAERNIGSVR</sequence>
<name>A0A1V6TBA4_9EURO</name>
<dbReference type="GO" id="GO:0005634">
    <property type="term" value="C:nucleus"/>
    <property type="evidence" value="ECO:0007669"/>
    <property type="project" value="TreeGrafter"/>
</dbReference>
<dbReference type="AlphaFoldDB" id="A0A1V6TBA4"/>
<accession>A0A1V6TBA4</accession>
<keyword evidence="4" id="KW-1185">Reference proteome</keyword>
<evidence type="ECO:0000256" key="1">
    <source>
        <dbReference type="SAM" id="MobiDB-lite"/>
    </source>
</evidence>
<dbReference type="PANTHER" id="PTHR13360">
    <property type="entry name" value="ACTIVATING SIGNAL COINTEGRATOR 1 COMPLEX SUBUNIT 1"/>
    <property type="match status" value="1"/>
</dbReference>
<feature type="region of interest" description="Disordered" evidence="1">
    <location>
        <begin position="213"/>
        <end position="236"/>
    </location>
</feature>
<dbReference type="GO" id="GO:0006307">
    <property type="term" value="P:DNA alkylation repair"/>
    <property type="evidence" value="ECO:0007669"/>
    <property type="project" value="InterPro"/>
</dbReference>
<dbReference type="Pfam" id="PF10469">
    <property type="entry name" value="AKAP7_NLS"/>
    <property type="match status" value="1"/>
</dbReference>
<dbReference type="STRING" id="303698.A0A1V6TBA4"/>
<evidence type="ECO:0000259" key="2">
    <source>
        <dbReference type="Pfam" id="PF10469"/>
    </source>
</evidence>
<dbReference type="InterPro" id="IPR019510">
    <property type="entry name" value="AKAP7-like_phosphoesterase"/>
</dbReference>
<evidence type="ECO:0000313" key="4">
    <source>
        <dbReference type="Proteomes" id="UP000191285"/>
    </source>
</evidence>
<dbReference type="Proteomes" id="UP000191285">
    <property type="component" value="Unassembled WGS sequence"/>
</dbReference>
<feature type="compositionally biased region" description="Polar residues" evidence="1">
    <location>
        <begin position="1"/>
        <end position="13"/>
    </location>
</feature>
<feature type="region of interest" description="Disordered" evidence="1">
    <location>
        <begin position="296"/>
        <end position="315"/>
    </location>
</feature>
<feature type="compositionally biased region" description="Basic and acidic residues" evidence="1">
    <location>
        <begin position="302"/>
        <end position="315"/>
    </location>
</feature>
<dbReference type="Gene3D" id="3.90.1140.10">
    <property type="entry name" value="Cyclic phosphodiesterase"/>
    <property type="match status" value="1"/>
</dbReference>
<reference evidence="4" key="1">
    <citation type="journal article" date="2017" name="Nat. Microbiol.">
        <title>Global analysis of biosynthetic gene clusters reveals vast potential of secondary metabolite production in Penicillium species.</title>
        <authorList>
            <person name="Nielsen J.C."/>
            <person name="Grijseels S."/>
            <person name="Prigent S."/>
            <person name="Ji B."/>
            <person name="Dainat J."/>
            <person name="Nielsen K.F."/>
            <person name="Frisvad J.C."/>
            <person name="Workman M."/>
            <person name="Nielsen J."/>
        </authorList>
    </citation>
    <scope>NUCLEOTIDE SEQUENCE [LARGE SCALE GENOMIC DNA]</scope>
    <source>
        <strain evidence="4">IBT 24891</strain>
    </source>
</reference>
<dbReference type="EMBL" id="MLKD01000009">
    <property type="protein sequence ID" value="OQE23240.1"/>
    <property type="molecule type" value="Genomic_DNA"/>
</dbReference>
<proteinExistence type="predicted"/>
<evidence type="ECO:0000313" key="3">
    <source>
        <dbReference type="EMBL" id="OQE23240.1"/>
    </source>
</evidence>
<feature type="compositionally biased region" description="Basic and acidic residues" evidence="1">
    <location>
        <begin position="62"/>
        <end position="72"/>
    </location>
</feature>
<feature type="region of interest" description="Disordered" evidence="1">
    <location>
        <begin position="1"/>
        <end position="26"/>
    </location>
</feature>
<feature type="region of interest" description="Disordered" evidence="1">
    <location>
        <begin position="52"/>
        <end position="82"/>
    </location>
</feature>
<dbReference type="PANTHER" id="PTHR13360:SF1">
    <property type="entry name" value="ACTIVATING SIGNAL COINTEGRATOR 1 COMPLEX SUBUNIT 1"/>
    <property type="match status" value="1"/>
</dbReference>